<dbReference type="Gene3D" id="1.10.530.10">
    <property type="match status" value="1"/>
</dbReference>
<evidence type="ECO:0000256" key="1">
    <source>
        <dbReference type="SAM" id="MobiDB-lite"/>
    </source>
</evidence>
<feature type="compositionally biased region" description="Low complexity" evidence="1">
    <location>
        <begin position="280"/>
        <end position="293"/>
    </location>
</feature>
<dbReference type="SUPFAM" id="SSF53955">
    <property type="entry name" value="Lysozyme-like"/>
    <property type="match status" value="1"/>
</dbReference>
<evidence type="ECO:0000313" key="4">
    <source>
        <dbReference type="Proteomes" id="UP001589693"/>
    </source>
</evidence>
<organism evidence="3 4">
    <name type="scientific">Allokutzneria oryzae</name>
    <dbReference type="NCBI Taxonomy" id="1378989"/>
    <lineage>
        <taxon>Bacteria</taxon>
        <taxon>Bacillati</taxon>
        <taxon>Actinomycetota</taxon>
        <taxon>Actinomycetes</taxon>
        <taxon>Pseudonocardiales</taxon>
        <taxon>Pseudonocardiaceae</taxon>
        <taxon>Allokutzneria</taxon>
    </lineage>
</organism>
<feature type="compositionally biased region" description="Pro residues" evidence="1">
    <location>
        <begin position="362"/>
        <end position="381"/>
    </location>
</feature>
<feature type="compositionally biased region" description="Low complexity" evidence="1">
    <location>
        <begin position="315"/>
        <end position="355"/>
    </location>
</feature>
<dbReference type="InterPro" id="IPR031304">
    <property type="entry name" value="SLT_2"/>
</dbReference>
<comment type="caution">
    <text evidence="3">The sequence shown here is derived from an EMBL/GenBank/DDBJ whole genome shotgun (WGS) entry which is preliminary data.</text>
</comment>
<feature type="compositionally biased region" description="Pro residues" evidence="1">
    <location>
        <begin position="294"/>
        <end position="305"/>
    </location>
</feature>
<dbReference type="InterPro" id="IPR043426">
    <property type="entry name" value="MltB-like"/>
</dbReference>
<protein>
    <submittedName>
        <fullName evidence="3">Lytic transglycosylase domain-containing protein</fullName>
    </submittedName>
</protein>
<name>A0ABV6A6D0_9PSEU</name>
<dbReference type="CDD" id="cd13399">
    <property type="entry name" value="Slt35-like"/>
    <property type="match status" value="1"/>
</dbReference>
<dbReference type="Pfam" id="PF13406">
    <property type="entry name" value="SLT_2"/>
    <property type="match status" value="1"/>
</dbReference>
<evidence type="ECO:0000259" key="2">
    <source>
        <dbReference type="Pfam" id="PF13406"/>
    </source>
</evidence>
<dbReference type="EMBL" id="JBHLZU010000027">
    <property type="protein sequence ID" value="MFB9908723.1"/>
    <property type="molecule type" value="Genomic_DNA"/>
</dbReference>
<accession>A0ABV6A6D0</accession>
<dbReference type="InterPro" id="IPR023346">
    <property type="entry name" value="Lysozyme-like_dom_sf"/>
</dbReference>
<gene>
    <name evidence="3" type="ORF">ACFFQA_32705</name>
</gene>
<evidence type="ECO:0000313" key="3">
    <source>
        <dbReference type="EMBL" id="MFB9908723.1"/>
    </source>
</evidence>
<feature type="compositionally biased region" description="Low complexity" evidence="1">
    <location>
        <begin position="382"/>
        <end position="406"/>
    </location>
</feature>
<keyword evidence="4" id="KW-1185">Reference proteome</keyword>
<dbReference type="Proteomes" id="UP001589693">
    <property type="component" value="Unassembled WGS sequence"/>
</dbReference>
<feature type="domain" description="Transglycosylase SLT" evidence="2">
    <location>
        <begin position="177"/>
        <end position="223"/>
    </location>
</feature>
<feature type="region of interest" description="Disordered" evidence="1">
    <location>
        <begin position="64"/>
        <end position="83"/>
    </location>
</feature>
<feature type="region of interest" description="Disordered" evidence="1">
    <location>
        <begin position="271"/>
        <end position="406"/>
    </location>
</feature>
<dbReference type="PANTHER" id="PTHR30163:SF8">
    <property type="entry name" value="LYTIC MUREIN TRANSGLYCOSYLASE"/>
    <property type="match status" value="1"/>
</dbReference>
<dbReference type="RefSeq" id="WP_377860679.1">
    <property type="nucleotide sequence ID" value="NZ_JBHLZU010000027.1"/>
</dbReference>
<dbReference type="PANTHER" id="PTHR30163">
    <property type="entry name" value="MEMBRANE-BOUND LYTIC MUREIN TRANSGLYCOSYLASE B"/>
    <property type="match status" value="1"/>
</dbReference>
<sequence length="406" mass="41670">MTALLVPLAFGSVRTHHSTEPVRAVSVTHTLLGRDLVRAIGDLGATGRLPTADEASRQLVDALRDGPDLTESATASPPWEDAPYDPVRDAALGIAGPVLDAYIRADQTLARSTPDCGLHWSYLAGIGKVESNHARGQVDVNGTTPVPILGPVLDGGPGMAAIADTDGGRLDGDPVWDRAVGPMQFIPRTWARYGADGNGDGKVDPHNIYDAALSAGRYLCSGGLDLRKPEELVTAIFRYNHSNAYVSRVLGLAVAYSLGVSPLPTPPLPALPPLTQRLKPAAAPAPAPTTTAAPPAPTATPPPCEPVSSTRRRPTTTTSPTGSTTPPPTATSVPCVSATPPPATTDTTKSTSATRPTRRPVPRPTSPEPSVTPTPSSPPPGASTSPARGSTTGSTSRPGSATPTGS</sequence>
<proteinExistence type="predicted"/>
<reference evidence="3 4" key="1">
    <citation type="submission" date="2024-09" db="EMBL/GenBank/DDBJ databases">
        <authorList>
            <person name="Sun Q."/>
            <person name="Mori K."/>
        </authorList>
    </citation>
    <scope>NUCLEOTIDE SEQUENCE [LARGE SCALE GENOMIC DNA]</scope>
    <source>
        <strain evidence="3 4">TBRC 7907</strain>
    </source>
</reference>